<gene>
    <name evidence="3" type="ORF">DFJ69_3880</name>
</gene>
<dbReference type="InterPro" id="IPR035992">
    <property type="entry name" value="Ricin_B-like_lectins"/>
</dbReference>
<dbReference type="EMBL" id="QTTT01000001">
    <property type="protein sequence ID" value="REE98393.1"/>
    <property type="molecule type" value="Genomic_DNA"/>
</dbReference>
<organism evidence="3 4">
    <name type="scientific">Thermomonospora umbrina</name>
    <dbReference type="NCBI Taxonomy" id="111806"/>
    <lineage>
        <taxon>Bacteria</taxon>
        <taxon>Bacillati</taxon>
        <taxon>Actinomycetota</taxon>
        <taxon>Actinomycetes</taxon>
        <taxon>Streptosporangiales</taxon>
        <taxon>Thermomonosporaceae</taxon>
        <taxon>Thermomonospora</taxon>
    </lineage>
</organism>
<dbReference type="SUPFAM" id="SSF50370">
    <property type="entry name" value="Ricin B-like lectins"/>
    <property type="match status" value="1"/>
</dbReference>
<evidence type="ECO:0000313" key="4">
    <source>
        <dbReference type="Proteomes" id="UP000256661"/>
    </source>
</evidence>
<dbReference type="SMART" id="SM00458">
    <property type="entry name" value="RICIN"/>
    <property type="match status" value="1"/>
</dbReference>
<evidence type="ECO:0000259" key="2">
    <source>
        <dbReference type="SMART" id="SM00458"/>
    </source>
</evidence>
<protein>
    <submittedName>
        <fullName evidence="3">Ricin-type beta-trefoil lectin protein</fullName>
    </submittedName>
</protein>
<feature type="chain" id="PRO_5017560403" evidence="1">
    <location>
        <begin position="27"/>
        <end position="204"/>
    </location>
</feature>
<evidence type="ECO:0000313" key="3">
    <source>
        <dbReference type="EMBL" id="REE98393.1"/>
    </source>
</evidence>
<feature type="domain" description="Ricin B lectin" evidence="2">
    <location>
        <begin position="76"/>
        <end position="204"/>
    </location>
</feature>
<dbReference type="Proteomes" id="UP000256661">
    <property type="component" value="Unassembled WGS sequence"/>
</dbReference>
<dbReference type="Gene3D" id="2.80.10.50">
    <property type="match status" value="2"/>
</dbReference>
<dbReference type="PROSITE" id="PS50231">
    <property type="entry name" value="RICIN_B_LECTIN"/>
    <property type="match status" value="1"/>
</dbReference>
<dbReference type="Pfam" id="PF00652">
    <property type="entry name" value="Ricin_B_lectin"/>
    <property type="match status" value="1"/>
</dbReference>
<evidence type="ECO:0000256" key="1">
    <source>
        <dbReference type="SAM" id="SignalP"/>
    </source>
</evidence>
<proteinExistence type="predicted"/>
<feature type="signal peptide" evidence="1">
    <location>
        <begin position="1"/>
        <end position="26"/>
    </location>
</feature>
<dbReference type="GO" id="GO:0030246">
    <property type="term" value="F:carbohydrate binding"/>
    <property type="evidence" value="ECO:0007669"/>
    <property type="project" value="UniProtKB-KW"/>
</dbReference>
<sequence length="204" mass="21424">MSRLAKAGIVTLVTVSVSATSAQAFAASPAEGSSARGPVTGAAVQPLSAAEVADLERRYPEKAKRLRQTVSTGAEAVAVKIVNVNSGKCLAIGSSSTAQGAHAIQWDCIASSPGQVWVLDGYHILNYNSGLYLAIGSSSTENGAHALQWSYTGSNGQRWYADGDRHLINMNSDKYLAIGSSSTENGAHALQWSYTGSNGQRWNY</sequence>
<keyword evidence="4" id="KW-1185">Reference proteome</keyword>
<keyword evidence="3" id="KW-0430">Lectin</keyword>
<dbReference type="InterPro" id="IPR000772">
    <property type="entry name" value="Ricin_B_lectin"/>
</dbReference>
<accession>A0A3D9SWI8</accession>
<name>A0A3D9SWI8_9ACTN</name>
<keyword evidence="1" id="KW-0732">Signal</keyword>
<dbReference type="CDD" id="cd00161">
    <property type="entry name" value="beta-trefoil_Ricin-like"/>
    <property type="match status" value="1"/>
</dbReference>
<comment type="caution">
    <text evidence="3">The sequence shown here is derived from an EMBL/GenBank/DDBJ whole genome shotgun (WGS) entry which is preliminary data.</text>
</comment>
<reference evidence="3 4" key="1">
    <citation type="submission" date="2018-08" db="EMBL/GenBank/DDBJ databases">
        <title>Sequencing the genomes of 1000 actinobacteria strains.</title>
        <authorList>
            <person name="Klenk H.-P."/>
        </authorList>
    </citation>
    <scope>NUCLEOTIDE SEQUENCE [LARGE SCALE GENOMIC DNA]</scope>
    <source>
        <strain evidence="3 4">DSM 43927</strain>
    </source>
</reference>
<dbReference type="AlphaFoldDB" id="A0A3D9SWI8"/>